<accession>A0A3E0D6D7</accession>
<dbReference type="GO" id="GO:0006935">
    <property type="term" value="P:chemotaxis"/>
    <property type="evidence" value="ECO:0007669"/>
    <property type="project" value="UniProtKB-UniRule"/>
</dbReference>
<dbReference type="InterPro" id="IPR000780">
    <property type="entry name" value="CheR_MeTrfase"/>
</dbReference>
<dbReference type="PANTHER" id="PTHR24422:SF27">
    <property type="entry name" value="PROTEIN-GLUTAMATE O-METHYLTRANSFERASE"/>
    <property type="match status" value="1"/>
</dbReference>
<evidence type="ECO:0000259" key="10">
    <source>
        <dbReference type="PROSITE" id="PS50123"/>
    </source>
</evidence>
<dbReference type="AlphaFoldDB" id="A0A3E0D6D7"/>
<dbReference type="InterPro" id="IPR035965">
    <property type="entry name" value="PAS-like_dom_sf"/>
</dbReference>
<keyword evidence="6" id="KW-0145">Chemotaxis</keyword>
<feature type="domain" description="CheR-type methyltransferase" evidence="10">
    <location>
        <begin position="209"/>
        <end position="459"/>
    </location>
</feature>
<dbReference type="PANTHER" id="PTHR24422">
    <property type="entry name" value="CHEMOTAXIS PROTEIN METHYLTRANSFERASE"/>
    <property type="match status" value="1"/>
</dbReference>
<dbReference type="GO" id="GO:0008983">
    <property type="term" value="F:protein-glutamate O-methyltransferase activity"/>
    <property type="evidence" value="ECO:0007669"/>
    <property type="project" value="UniProtKB-EC"/>
</dbReference>
<dbReference type="CDD" id="cd16434">
    <property type="entry name" value="CheB-CheR_fusion"/>
    <property type="match status" value="1"/>
</dbReference>
<dbReference type="SUPFAM" id="SSF53335">
    <property type="entry name" value="S-adenosyl-L-methionine-dependent methyltransferases"/>
    <property type="match status" value="1"/>
</dbReference>
<dbReference type="EC" id="2.1.1.80" evidence="2"/>
<dbReference type="Pfam" id="PF13188">
    <property type="entry name" value="PAS_8"/>
    <property type="match status" value="1"/>
</dbReference>
<evidence type="ECO:0000313" key="12">
    <source>
        <dbReference type="Proteomes" id="UP000256542"/>
    </source>
</evidence>
<evidence type="ECO:0000256" key="3">
    <source>
        <dbReference type="ARBA" id="ARBA00022603"/>
    </source>
</evidence>
<evidence type="ECO:0000256" key="7">
    <source>
        <dbReference type="SAM" id="MobiDB-lite"/>
    </source>
</evidence>
<dbReference type="GO" id="GO:0000156">
    <property type="term" value="F:phosphorelay response regulator activity"/>
    <property type="evidence" value="ECO:0007669"/>
    <property type="project" value="InterPro"/>
</dbReference>
<sequence>MSDKPHSNENMAITRPTLTVVGVGASAGGLEALQSMLSNLPTDTNMAFVVAQHLSPSYKSMMVDLLEKACTIPITSAIDNEVLEPNHAYICPPNFNIEITNGDRISLISYSEARRTPRPSVDMLFESIASIKGENAIGIVLSGTGTDGSRGIRAIKGENGFGIVQDPKDAKYDGMPNSAINSGNVDLIVQSTEIGTELKNILHFPRRRSVDNENAISRETYNGIINILKKQCKVDFTLYKENTIVRRIDRRMTSLRIHDTDVYLEHLKKHTEEVSLLFNDMLIGVTSFFRDARAFDRLDRELSNYIQNRESKELRIWCVGCSTGEEPYSIAIILNQILGDKIEDYKVQIFATDIDKNAIEFARNAVYPESALQNLPKGIRDKFFIVNDDQFEVKKAIKSHVIFSVHDINNDPPFLRLDLITCRNLMIYFTVELQRQILPTFHYALNPKGILMLGQSESIGVFQEQYRPLSKTSKIYEALFVGKQLPPERKSNSIKKKAVDYEAQSVTESPRRTKLNEEFSNIIARTLKQFVLPNAMLVNENQDIIFTEGENKLLVRPSGLPTNNIFKNLHPQLSIDLRSAFHQLHTGKDIADTGFQSFSLDGKDVWVKLILISIQREGPLGSLTLIFSQIEEPVNIPVLSKGNLSGEQNVSNQAVLIEQQRQLFKTKEQLQNVIEELETSNEEMQSMNEELQSSNEELQSSNEELETTNEELQSTNEELQTAYAELRMAYEEREHQRTELEDLRNNLQHTNSLLEDAEKSAKMGSWLWDITTRKIEWSNGCYLLFGLDREVFHPSYEAFIGLAQDHYRSLLEDQLTNLLHSKASQPFIFEAYDVNKKTIIISLEAVVSFNDLKQAVKVMGTMTDVTDTIVSEREQTRYKDKISYILNSSLNAACVIDIKKMAIEYVNAEFYKLLGYSLDTLESFTGDNFYELIEEEDREKFGTVIQNVIDSKPGEAVPSSYQILSAKDGYPVPVYANHTIYEINENTLGASKILVTLFSSKS</sequence>
<dbReference type="InterPro" id="IPR029063">
    <property type="entry name" value="SAM-dependent_MTases_sf"/>
</dbReference>
<feature type="active site" evidence="6">
    <location>
        <position position="147"/>
    </location>
</feature>
<evidence type="ECO:0000256" key="2">
    <source>
        <dbReference type="ARBA" id="ARBA00012534"/>
    </source>
</evidence>
<dbReference type="SUPFAM" id="SSF55785">
    <property type="entry name" value="PYP-like sensor domain (PAS domain)"/>
    <property type="match status" value="2"/>
</dbReference>
<dbReference type="Pfam" id="PF01339">
    <property type="entry name" value="CheB_methylest"/>
    <property type="match status" value="1"/>
</dbReference>
<dbReference type="SMART" id="SM00138">
    <property type="entry name" value="MeTrc"/>
    <property type="match status" value="1"/>
</dbReference>
<protein>
    <recommendedName>
        <fullName evidence="2">protein-glutamate O-methyltransferase</fullName>
        <ecNumber evidence="2">2.1.1.80</ecNumber>
    </recommendedName>
</protein>
<dbReference type="PRINTS" id="PR00996">
    <property type="entry name" value="CHERMTFRASE"/>
</dbReference>
<feature type="active site" evidence="6">
    <location>
        <position position="53"/>
    </location>
</feature>
<dbReference type="SUPFAM" id="SSF47757">
    <property type="entry name" value="Chemotaxis receptor methyltransferase CheR, N-terminal domain"/>
    <property type="match status" value="1"/>
</dbReference>
<organism evidence="11 12">
    <name type="scientific">Marinomonas pollencensis</name>
    <dbReference type="NCBI Taxonomy" id="491954"/>
    <lineage>
        <taxon>Bacteria</taxon>
        <taxon>Pseudomonadati</taxon>
        <taxon>Pseudomonadota</taxon>
        <taxon>Gammaproteobacteria</taxon>
        <taxon>Oceanospirillales</taxon>
        <taxon>Oceanospirillaceae</taxon>
        <taxon>Marinomonas</taxon>
    </lineage>
</organism>
<dbReference type="InterPro" id="IPR000014">
    <property type="entry name" value="PAS"/>
</dbReference>
<evidence type="ECO:0000256" key="6">
    <source>
        <dbReference type="PROSITE-ProRule" id="PRU00050"/>
    </source>
</evidence>
<evidence type="ECO:0000259" key="8">
    <source>
        <dbReference type="PROSITE" id="PS50112"/>
    </source>
</evidence>
<dbReference type="Gene3D" id="3.40.50.150">
    <property type="entry name" value="Vaccinia Virus protein VP39"/>
    <property type="match status" value="1"/>
</dbReference>
<dbReference type="PROSITE" id="PS50122">
    <property type="entry name" value="CHEB"/>
    <property type="match status" value="1"/>
</dbReference>
<dbReference type="EMBL" id="QUNG01000026">
    <property type="protein sequence ID" value="REG78239.1"/>
    <property type="molecule type" value="Genomic_DNA"/>
</dbReference>
<reference evidence="11 12" key="1">
    <citation type="submission" date="2018-08" db="EMBL/GenBank/DDBJ databases">
        <title>Genomic Encyclopedia of Type Strains, Phase III (KMG-III): the genomes of soil and plant-associated and newly described type strains.</title>
        <authorList>
            <person name="Whitman W."/>
        </authorList>
    </citation>
    <scope>NUCLEOTIDE SEQUENCE [LARGE SCALE GENOMIC DNA]</scope>
    <source>
        <strain evidence="11 12">CECT 7375</strain>
    </source>
</reference>
<feature type="domain" description="PAS" evidence="8">
    <location>
        <begin position="878"/>
        <end position="952"/>
    </location>
</feature>
<keyword evidence="6" id="KW-0378">Hydrolase</keyword>
<keyword evidence="4" id="KW-0808">Transferase</keyword>
<dbReference type="Pfam" id="PF03705">
    <property type="entry name" value="CheR_N"/>
    <property type="match status" value="1"/>
</dbReference>
<dbReference type="Pfam" id="PF01739">
    <property type="entry name" value="CheR"/>
    <property type="match status" value="1"/>
</dbReference>
<dbReference type="PROSITE" id="PS50123">
    <property type="entry name" value="CHER"/>
    <property type="match status" value="1"/>
</dbReference>
<dbReference type="Gene3D" id="3.40.50.180">
    <property type="entry name" value="Methylesterase CheB, C-terminal domain"/>
    <property type="match status" value="1"/>
</dbReference>
<evidence type="ECO:0000256" key="4">
    <source>
        <dbReference type="ARBA" id="ARBA00022679"/>
    </source>
</evidence>
<gene>
    <name evidence="11" type="ORF">DFP81_1263</name>
</gene>
<dbReference type="GO" id="GO:0008984">
    <property type="term" value="F:protein-glutamate methylesterase activity"/>
    <property type="evidence" value="ECO:0007669"/>
    <property type="project" value="InterPro"/>
</dbReference>
<dbReference type="InterPro" id="IPR036804">
    <property type="entry name" value="CheR_N_sf"/>
</dbReference>
<dbReference type="Gene3D" id="1.10.155.10">
    <property type="entry name" value="Chemotaxis receptor methyltransferase CheR, N-terminal domain"/>
    <property type="match status" value="1"/>
</dbReference>
<dbReference type="SMART" id="SM00091">
    <property type="entry name" value="PAS"/>
    <property type="match status" value="2"/>
</dbReference>
<comment type="catalytic activity">
    <reaction evidence="1">
        <text>L-glutamyl-[protein] + S-adenosyl-L-methionine = [protein]-L-glutamate 5-O-methyl ester + S-adenosyl-L-homocysteine</text>
        <dbReference type="Rhea" id="RHEA:24452"/>
        <dbReference type="Rhea" id="RHEA-COMP:10208"/>
        <dbReference type="Rhea" id="RHEA-COMP:10311"/>
        <dbReference type="ChEBI" id="CHEBI:29973"/>
        <dbReference type="ChEBI" id="CHEBI:57856"/>
        <dbReference type="ChEBI" id="CHEBI:59789"/>
        <dbReference type="ChEBI" id="CHEBI:82795"/>
        <dbReference type="EC" id="2.1.1.80"/>
    </reaction>
</comment>
<dbReference type="CDD" id="cd02440">
    <property type="entry name" value="AdoMet_MTases"/>
    <property type="match status" value="1"/>
</dbReference>
<keyword evidence="5" id="KW-0949">S-adenosyl-L-methionine</keyword>
<proteinExistence type="predicted"/>
<dbReference type="Gene3D" id="3.30.450.20">
    <property type="entry name" value="PAS domain"/>
    <property type="match status" value="2"/>
</dbReference>
<dbReference type="NCBIfam" id="TIGR00229">
    <property type="entry name" value="sensory_box"/>
    <property type="match status" value="1"/>
</dbReference>
<feature type="active site" evidence="6">
    <location>
        <position position="26"/>
    </location>
</feature>
<dbReference type="OrthoDB" id="9816309at2"/>
<dbReference type="GO" id="GO:0005737">
    <property type="term" value="C:cytoplasm"/>
    <property type="evidence" value="ECO:0007669"/>
    <property type="project" value="InterPro"/>
</dbReference>
<keyword evidence="12" id="KW-1185">Reference proteome</keyword>
<name>A0A3E0D6D7_9GAMM</name>
<evidence type="ECO:0000256" key="1">
    <source>
        <dbReference type="ARBA" id="ARBA00001541"/>
    </source>
</evidence>
<dbReference type="Proteomes" id="UP000256542">
    <property type="component" value="Unassembled WGS sequence"/>
</dbReference>
<comment type="caution">
    <text evidence="11">The sequence shown here is derived from an EMBL/GenBank/DDBJ whole genome shotgun (WGS) entry which is preliminary data.</text>
</comment>
<dbReference type="InterPro" id="IPR022641">
    <property type="entry name" value="CheR_N"/>
</dbReference>
<dbReference type="CDD" id="cd00130">
    <property type="entry name" value="PAS"/>
    <property type="match status" value="1"/>
</dbReference>
<dbReference type="GO" id="GO:0032259">
    <property type="term" value="P:methylation"/>
    <property type="evidence" value="ECO:0007669"/>
    <property type="project" value="UniProtKB-KW"/>
</dbReference>
<dbReference type="InterPro" id="IPR022642">
    <property type="entry name" value="CheR_C"/>
</dbReference>
<evidence type="ECO:0000259" key="9">
    <source>
        <dbReference type="PROSITE" id="PS50122"/>
    </source>
</evidence>
<evidence type="ECO:0000313" key="11">
    <source>
        <dbReference type="EMBL" id="REG78239.1"/>
    </source>
</evidence>
<keyword evidence="3" id="KW-0489">Methyltransferase</keyword>
<dbReference type="InterPro" id="IPR000673">
    <property type="entry name" value="Sig_transdc_resp-reg_Me-estase"/>
</dbReference>
<feature type="domain" description="CheB-type methylesterase" evidence="9">
    <location>
        <begin position="14"/>
        <end position="198"/>
    </location>
</feature>
<feature type="region of interest" description="Disordered" evidence="7">
    <location>
        <begin position="681"/>
        <end position="714"/>
    </location>
</feature>
<feature type="compositionally biased region" description="Low complexity" evidence="7">
    <location>
        <begin position="685"/>
        <end position="702"/>
    </location>
</feature>
<dbReference type="InterPro" id="IPR035909">
    <property type="entry name" value="CheB_C"/>
</dbReference>
<dbReference type="RefSeq" id="WP_115899249.1">
    <property type="nucleotide sequence ID" value="NZ_QUNG01000026.1"/>
</dbReference>
<dbReference type="PROSITE" id="PS50112">
    <property type="entry name" value="PAS"/>
    <property type="match status" value="1"/>
</dbReference>
<dbReference type="SUPFAM" id="SSF52738">
    <property type="entry name" value="Methylesterase CheB, C-terminal domain"/>
    <property type="match status" value="1"/>
</dbReference>
<dbReference type="InterPro" id="IPR050903">
    <property type="entry name" value="Bact_Chemotaxis_MeTrfase"/>
</dbReference>
<evidence type="ECO:0000256" key="5">
    <source>
        <dbReference type="ARBA" id="ARBA00022691"/>
    </source>
</evidence>